<dbReference type="InterPro" id="IPR011676">
    <property type="entry name" value="DUF1618"/>
</dbReference>
<feature type="compositionally biased region" description="Low complexity" evidence="1">
    <location>
        <begin position="7"/>
        <end position="16"/>
    </location>
</feature>
<feature type="region of interest" description="Disordered" evidence="1">
    <location>
        <begin position="1"/>
        <end position="26"/>
    </location>
</feature>
<evidence type="ECO:0000256" key="1">
    <source>
        <dbReference type="SAM" id="MobiDB-lite"/>
    </source>
</evidence>
<evidence type="ECO:0000313" key="4">
    <source>
        <dbReference type="Proteomes" id="UP000823388"/>
    </source>
</evidence>
<dbReference type="Pfam" id="PF07762">
    <property type="entry name" value="DUF1618"/>
    <property type="match status" value="1"/>
</dbReference>
<sequence>MASSTLADDMASAPVSPDDDDDLDSPPASILIDPHGYISAHENDSTAEGFTSGKLLIRVTFWTASPPRVSCFTVHCPTLLQKSVPYAFGYLPKILNTVEDLVLLRFAISPDGGDGVRPNSDEYFVYQAGDIKNKKRPSLHPILVPAFLEFSDREPVLLRGRAMLFFVAILLRRPYDFEQFDVHLYNSETREWRTKMMQSPQEEFDYSYTSKAITIGGELGSVGWVDLWHGILIYDLLLDNNYLRYIPLPSTVLPRMLKSNPLLTRDIIVVNGLIKFLDIQTYVKLANSGYIPDGWEATTWKLDISKNDSNWDDDCKINVSQVSLKDTGYAQMLHDPRNNADDVLPNLNEGEDTEPSLMRFHTSYPALSLHDDGVVHIMSRLEALDDRAWMVSVDMKKQTPKGVAFFGNGRPVGYGFTFIESGISKHLGTCSSS</sequence>
<organism evidence="3 4">
    <name type="scientific">Panicum virgatum</name>
    <name type="common">Blackwell switchgrass</name>
    <dbReference type="NCBI Taxonomy" id="38727"/>
    <lineage>
        <taxon>Eukaryota</taxon>
        <taxon>Viridiplantae</taxon>
        <taxon>Streptophyta</taxon>
        <taxon>Embryophyta</taxon>
        <taxon>Tracheophyta</taxon>
        <taxon>Spermatophyta</taxon>
        <taxon>Magnoliopsida</taxon>
        <taxon>Liliopsida</taxon>
        <taxon>Poales</taxon>
        <taxon>Poaceae</taxon>
        <taxon>PACMAD clade</taxon>
        <taxon>Panicoideae</taxon>
        <taxon>Panicodae</taxon>
        <taxon>Paniceae</taxon>
        <taxon>Panicinae</taxon>
        <taxon>Panicum</taxon>
        <taxon>Panicum sect. Hiantes</taxon>
    </lineage>
</organism>
<evidence type="ECO:0000313" key="3">
    <source>
        <dbReference type="EMBL" id="KAG2623428.1"/>
    </source>
</evidence>
<name>A0A8T0UMN2_PANVG</name>
<dbReference type="PANTHER" id="PTHR33074:SF108">
    <property type="entry name" value="OS02G0492500 PROTEIN"/>
    <property type="match status" value="1"/>
</dbReference>
<protein>
    <recommendedName>
        <fullName evidence="2">DUF1618 domain-containing protein</fullName>
    </recommendedName>
</protein>
<proteinExistence type="predicted"/>
<keyword evidence="4" id="KW-1185">Reference proteome</keyword>
<feature type="domain" description="DUF1618" evidence="2">
    <location>
        <begin position="224"/>
        <end position="376"/>
    </location>
</feature>
<dbReference type="PANTHER" id="PTHR33074">
    <property type="entry name" value="EXPRESSED PROTEIN-RELATED"/>
    <property type="match status" value="1"/>
</dbReference>
<evidence type="ECO:0000259" key="2">
    <source>
        <dbReference type="Pfam" id="PF07762"/>
    </source>
</evidence>
<dbReference type="EMBL" id="CM029041">
    <property type="protein sequence ID" value="KAG2623428.1"/>
    <property type="molecule type" value="Genomic_DNA"/>
</dbReference>
<reference evidence="3" key="1">
    <citation type="submission" date="2020-05" db="EMBL/GenBank/DDBJ databases">
        <title>WGS assembly of Panicum virgatum.</title>
        <authorList>
            <person name="Lovell J.T."/>
            <person name="Jenkins J."/>
            <person name="Shu S."/>
            <person name="Juenger T.E."/>
            <person name="Schmutz J."/>
        </authorList>
    </citation>
    <scope>NUCLEOTIDE SEQUENCE</scope>
    <source>
        <strain evidence="3">AP13</strain>
    </source>
</reference>
<comment type="caution">
    <text evidence="3">The sequence shown here is derived from an EMBL/GenBank/DDBJ whole genome shotgun (WGS) entry which is preliminary data.</text>
</comment>
<accession>A0A8T0UMN2</accession>
<dbReference type="AlphaFoldDB" id="A0A8T0UMN2"/>
<gene>
    <name evidence="3" type="ORF">PVAP13_3KG060327</name>
</gene>
<dbReference type="Proteomes" id="UP000823388">
    <property type="component" value="Chromosome 3K"/>
</dbReference>